<sequence length="70" mass="7338">MTITRRIAAGFALAAAPAVIFLGAASAHADTSVANHGPSVSHHDATAHQDNTPKPGTSEHHHHQRNHHAK</sequence>
<dbReference type="STRING" id="146020.RMCB_2790"/>
<organism evidence="3 4">
    <name type="scientific">Mycolicibacterium brisbanense</name>
    <dbReference type="NCBI Taxonomy" id="146020"/>
    <lineage>
        <taxon>Bacteria</taxon>
        <taxon>Bacillati</taxon>
        <taxon>Actinomycetota</taxon>
        <taxon>Actinomycetes</taxon>
        <taxon>Mycobacteriales</taxon>
        <taxon>Mycobacteriaceae</taxon>
        <taxon>Mycolicibacterium</taxon>
    </lineage>
</organism>
<dbReference type="EMBL" id="BCSX01000024">
    <property type="protein sequence ID" value="GAS88694.1"/>
    <property type="molecule type" value="Genomic_DNA"/>
</dbReference>
<gene>
    <name evidence="3" type="ORF">RMCB_2790</name>
</gene>
<dbReference type="AlphaFoldDB" id="A0A100VZ79"/>
<keyword evidence="4" id="KW-1185">Reference proteome</keyword>
<feature type="signal peptide" evidence="2">
    <location>
        <begin position="1"/>
        <end position="29"/>
    </location>
</feature>
<evidence type="ECO:0000256" key="1">
    <source>
        <dbReference type="SAM" id="MobiDB-lite"/>
    </source>
</evidence>
<comment type="caution">
    <text evidence="3">The sequence shown here is derived from an EMBL/GenBank/DDBJ whole genome shotgun (WGS) entry which is preliminary data.</text>
</comment>
<accession>A0A100VZ79</accession>
<dbReference type="OrthoDB" id="4641093at2"/>
<dbReference type="RefSeq" id="WP_062829236.1">
    <property type="nucleotide sequence ID" value="NZ_BCSX01000024.1"/>
</dbReference>
<proteinExistence type="predicted"/>
<name>A0A100VZ79_9MYCO</name>
<feature type="chain" id="PRO_5007089703" evidence="2">
    <location>
        <begin position="30"/>
        <end position="70"/>
    </location>
</feature>
<evidence type="ECO:0000256" key="2">
    <source>
        <dbReference type="SAM" id="SignalP"/>
    </source>
</evidence>
<evidence type="ECO:0000313" key="4">
    <source>
        <dbReference type="Proteomes" id="UP000069620"/>
    </source>
</evidence>
<dbReference type="Proteomes" id="UP000069620">
    <property type="component" value="Unassembled WGS sequence"/>
</dbReference>
<feature type="compositionally biased region" description="Basic residues" evidence="1">
    <location>
        <begin position="60"/>
        <end position="70"/>
    </location>
</feature>
<keyword evidence="2" id="KW-0732">Signal</keyword>
<protein>
    <submittedName>
        <fullName evidence="3">Uncharacterized protein</fullName>
    </submittedName>
</protein>
<feature type="region of interest" description="Disordered" evidence="1">
    <location>
        <begin position="29"/>
        <end position="70"/>
    </location>
</feature>
<reference evidence="4" key="2">
    <citation type="submission" date="2016-02" db="EMBL/GenBank/DDBJ databases">
        <title>Draft genome sequence of five rapidly growing Mycobacterium species.</title>
        <authorList>
            <person name="Katahira K."/>
            <person name="Gotou Y."/>
            <person name="Iida K."/>
            <person name="Ogura Y."/>
            <person name="Hayashi T."/>
        </authorList>
    </citation>
    <scope>NUCLEOTIDE SEQUENCE [LARGE SCALE GENOMIC DNA]</scope>
    <source>
        <strain evidence="4">JCM15654</strain>
    </source>
</reference>
<evidence type="ECO:0000313" key="3">
    <source>
        <dbReference type="EMBL" id="GAS88694.1"/>
    </source>
</evidence>
<reference evidence="4" key="1">
    <citation type="journal article" date="2016" name="Genome Announc.">
        <title>Draft Genome Sequences of Five Rapidly Growing Mycobacterium Species, M. thermoresistibile, M. fortuitum subsp. acetamidolyticum, M. canariasense, M. brisbanense, and M. novocastrense.</title>
        <authorList>
            <person name="Katahira K."/>
            <person name="Ogura Y."/>
            <person name="Gotoh Y."/>
            <person name="Hayashi T."/>
        </authorList>
    </citation>
    <scope>NUCLEOTIDE SEQUENCE [LARGE SCALE GENOMIC DNA]</scope>
    <source>
        <strain evidence="4">JCM15654</strain>
    </source>
</reference>